<proteinExistence type="predicted"/>
<sequence length="121" mass="13474">MVRKEAHSFSTQCREECVSEAGLHTSLLGSSPRVYAYPYTCLLVQFVAGIRRGRSFSRQLLRTDKLCSEEVRVILPPSLIATFAYRRLVLFSINLVGQDAINTLGHGKSRVGMDLTSDLPV</sequence>
<organism evidence="1 2">
    <name type="scientific">Plakobranchus ocellatus</name>
    <dbReference type="NCBI Taxonomy" id="259542"/>
    <lineage>
        <taxon>Eukaryota</taxon>
        <taxon>Metazoa</taxon>
        <taxon>Spiralia</taxon>
        <taxon>Lophotrochozoa</taxon>
        <taxon>Mollusca</taxon>
        <taxon>Gastropoda</taxon>
        <taxon>Heterobranchia</taxon>
        <taxon>Euthyneura</taxon>
        <taxon>Panpulmonata</taxon>
        <taxon>Sacoglossa</taxon>
        <taxon>Placobranchoidea</taxon>
        <taxon>Plakobranchidae</taxon>
        <taxon>Plakobranchus</taxon>
    </lineage>
</organism>
<protein>
    <submittedName>
        <fullName evidence="1">Uncharacterized protein</fullName>
    </submittedName>
</protein>
<evidence type="ECO:0000313" key="1">
    <source>
        <dbReference type="EMBL" id="GFO11928.1"/>
    </source>
</evidence>
<name>A0AAV4AYK8_9GAST</name>
<comment type="caution">
    <text evidence="1">The sequence shown here is derived from an EMBL/GenBank/DDBJ whole genome shotgun (WGS) entry which is preliminary data.</text>
</comment>
<reference evidence="1 2" key="1">
    <citation type="journal article" date="2021" name="Elife">
        <title>Chloroplast acquisition without the gene transfer in kleptoplastic sea slugs, Plakobranchus ocellatus.</title>
        <authorList>
            <person name="Maeda T."/>
            <person name="Takahashi S."/>
            <person name="Yoshida T."/>
            <person name="Shimamura S."/>
            <person name="Takaki Y."/>
            <person name="Nagai Y."/>
            <person name="Toyoda A."/>
            <person name="Suzuki Y."/>
            <person name="Arimoto A."/>
            <person name="Ishii H."/>
            <person name="Satoh N."/>
            <person name="Nishiyama T."/>
            <person name="Hasebe M."/>
            <person name="Maruyama T."/>
            <person name="Minagawa J."/>
            <person name="Obokata J."/>
            <person name="Shigenobu S."/>
        </authorList>
    </citation>
    <scope>NUCLEOTIDE SEQUENCE [LARGE SCALE GENOMIC DNA]</scope>
</reference>
<keyword evidence="2" id="KW-1185">Reference proteome</keyword>
<evidence type="ECO:0000313" key="2">
    <source>
        <dbReference type="Proteomes" id="UP000735302"/>
    </source>
</evidence>
<dbReference type="Proteomes" id="UP000735302">
    <property type="component" value="Unassembled WGS sequence"/>
</dbReference>
<dbReference type="EMBL" id="BLXT01004368">
    <property type="protein sequence ID" value="GFO11928.1"/>
    <property type="molecule type" value="Genomic_DNA"/>
</dbReference>
<gene>
    <name evidence="1" type="ORF">PoB_003843300</name>
</gene>
<accession>A0AAV4AYK8</accession>
<dbReference type="AlphaFoldDB" id="A0AAV4AYK8"/>